<dbReference type="PANTHER" id="PTHR48111:SF1">
    <property type="entry name" value="TWO-COMPONENT RESPONSE REGULATOR ORR33"/>
    <property type="match status" value="1"/>
</dbReference>
<evidence type="ECO:0000256" key="2">
    <source>
        <dbReference type="ARBA" id="ARBA00022553"/>
    </source>
</evidence>
<keyword evidence="3" id="KW-0902">Two-component regulatory system</keyword>
<feature type="modified residue" description="4-aspartylphosphate" evidence="8">
    <location>
        <position position="53"/>
    </location>
</feature>
<comment type="caution">
    <text evidence="12">The sequence shown here is derived from an EMBL/GenBank/DDBJ whole genome shotgun (WGS) entry which is preliminary data.</text>
</comment>
<evidence type="ECO:0000259" key="10">
    <source>
        <dbReference type="PROSITE" id="PS50110"/>
    </source>
</evidence>
<dbReference type="EMBL" id="JABBVZ010000003">
    <property type="protein sequence ID" value="NMP21022.1"/>
    <property type="molecule type" value="Genomic_DNA"/>
</dbReference>
<evidence type="ECO:0000313" key="13">
    <source>
        <dbReference type="Proteomes" id="UP000533476"/>
    </source>
</evidence>
<proteinExistence type="predicted"/>
<dbReference type="PROSITE" id="PS50110">
    <property type="entry name" value="RESPONSE_REGULATORY"/>
    <property type="match status" value="1"/>
</dbReference>
<organism evidence="12 13">
    <name type="scientific">Sulfobacillus harzensis</name>
    <dbReference type="NCBI Taxonomy" id="2729629"/>
    <lineage>
        <taxon>Bacteria</taxon>
        <taxon>Bacillati</taxon>
        <taxon>Bacillota</taxon>
        <taxon>Clostridia</taxon>
        <taxon>Eubacteriales</taxon>
        <taxon>Clostridiales Family XVII. Incertae Sedis</taxon>
        <taxon>Sulfobacillus</taxon>
    </lineage>
</organism>
<dbReference type="SMART" id="SM00862">
    <property type="entry name" value="Trans_reg_C"/>
    <property type="match status" value="1"/>
</dbReference>
<dbReference type="Pfam" id="PF00486">
    <property type="entry name" value="Trans_reg_C"/>
    <property type="match status" value="1"/>
</dbReference>
<dbReference type="PANTHER" id="PTHR48111">
    <property type="entry name" value="REGULATOR OF RPOS"/>
    <property type="match status" value="1"/>
</dbReference>
<accession>A0A7Y0L120</accession>
<dbReference type="Gene3D" id="6.10.250.690">
    <property type="match status" value="1"/>
</dbReference>
<dbReference type="InterPro" id="IPR001867">
    <property type="entry name" value="OmpR/PhoB-type_DNA-bd"/>
</dbReference>
<sequence length="234" mass="26466">MASRVLVVDDDAHIRELCRLYLTHDGFVVDEAVDGQEALDAINGNAYDLVVLDLMMPQVDGFDVLSEVRQRDQWLPVVMLTAMGDEEDRILGLDMGADDYVIKPFSPKELVARVKAVLRRATAEPPARPSTVIRHPGLMIDVEKRTAHAGQEALSLTPREFDLLAFLASNPRQIFSRDVLLDRVWGFEFEGDSRTVDVHVTRLRQKLLATSTPYEYLDTVWGQGYRFQPKPRST</sequence>
<dbReference type="GO" id="GO:0032993">
    <property type="term" value="C:protein-DNA complex"/>
    <property type="evidence" value="ECO:0007669"/>
    <property type="project" value="TreeGrafter"/>
</dbReference>
<dbReference type="GO" id="GO:0000156">
    <property type="term" value="F:phosphorelay response regulator activity"/>
    <property type="evidence" value="ECO:0007669"/>
    <property type="project" value="TreeGrafter"/>
</dbReference>
<feature type="DNA-binding region" description="OmpR/PhoB-type" evidence="9">
    <location>
        <begin position="130"/>
        <end position="229"/>
    </location>
</feature>
<dbReference type="Proteomes" id="UP000533476">
    <property type="component" value="Unassembled WGS sequence"/>
</dbReference>
<evidence type="ECO:0000256" key="7">
    <source>
        <dbReference type="ARBA" id="ARBA00024867"/>
    </source>
</evidence>
<dbReference type="RefSeq" id="WP_169095945.1">
    <property type="nucleotide sequence ID" value="NZ_JABBVZ010000003.1"/>
</dbReference>
<dbReference type="SUPFAM" id="SSF52172">
    <property type="entry name" value="CheY-like"/>
    <property type="match status" value="1"/>
</dbReference>
<dbReference type="FunFam" id="1.10.10.10:FF:000018">
    <property type="entry name" value="DNA-binding response regulator ResD"/>
    <property type="match status" value="1"/>
</dbReference>
<feature type="domain" description="OmpR/PhoB-type" evidence="11">
    <location>
        <begin position="130"/>
        <end position="229"/>
    </location>
</feature>
<dbReference type="CDD" id="cd00383">
    <property type="entry name" value="trans_reg_C"/>
    <property type="match status" value="1"/>
</dbReference>
<dbReference type="CDD" id="cd17574">
    <property type="entry name" value="REC_OmpR"/>
    <property type="match status" value="1"/>
</dbReference>
<dbReference type="Pfam" id="PF00072">
    <property type="entry name" value="Response_reg"/>
    <property type="match status" value="1"/>
</dbReference>
<evidence type="ECO:0000256" key="4">
    <source>
        <dbReference type="ARBA" id="ARBA00023015"/>
    </source>
</evidence>
<dbReference type="GO" id="GO:0000976">
    <property type="term" value="F:transcription cis-regulatory region binding"/>
    <property type="evidence" value="ECO:0007669"/>
    <property type="project" value="TreeGrafter"/>
</dbReference>
<dbReference type="InterPro" id="IPR039420">
    <property type="entry name" value="WalR-like"/>
</dbReference>
<feature type="domain" description="Response regulatory" evidence="10">
    <location>
        <begin position="4"/>
        <end position="118"/>
    </location>
</feature>
<keyword evidence="6" id="KW-0804">Transcription</keyword>
<dbReference type="SMART" id="SM00448">
    <property type="entry name" value="REC"/>
    <property type="match status" value="1"/>
</dbReference>
<reference evidence="12 13" key="1">
    <citation type="submission" date="2020-04" db="EMBL/GenBank/DDBJ databases">
        <authorList>
            <person name="Zhang R."/>
            <person name="Schippers A."/>
        </authorList>
    </citation>
    <scope>NUCLEOTIDE SEQUENCE [LARGE SCALE GENOMIC DNA]</scope>
    <source>
        <strain evidence="12 13">DSM 109850</strain>
    </source>
</reference>
<comment type="function">
    <text evidence="7">May play the central regulatory role in sporulation. It may be an element of the effector pathway responsible for the activation of sporulation genes in response to nutritional stress. Spo0A may act in concert with spo0H (a sigma factor) to control the expression of some genes that are critical to the sporulation process.</text>
</comment>
<protein>
    <recommendedName>
        <fullName evidence="1">Stage 0 sporulation protein A homolog</fullName>
    </recommendedName>
</protein>
<keyword evidence="2 8" id="KW-0597">Phosphoprotein</keyword>
<dbReference type="Gene3D" id="1.10.10.10">
    <property type="entry name" value="Winged helix-like DNA-binding domain superfamily/Winged helix DNA-binding domain"/>
    <property type="match status" value="1"/>
</dbReference>
<evidence type="ECO:0000256" key="6">
    <source>
        <dbReference type="ARBA" id="ARBA00023163"/>
    </source>
</evidence>
<dbReference type="GO" id="GO:0006355">
    <property type="term" value="P:regulation of DNA-templated transcription"/>
    <property type="evidence" value="ECO:0007669"/>
    <property type="project" value="InterPro"/>
</dbReference>
<dbReference type="PROSITE" id="PS51755">
    <property type="entry name" value="OMPR_PHOB"/>
    <property type="match status" value="1"/>
</dbReference>
<evidence type="ECO:0000256" key="8">
    <source>
        <dbReference type="PROSITE-ProRule" id="PRU00169"/>
    </source>
</evidence>
<keyword evidence="4" id="KW-0805">Transcription regulation</keyword>
<dbReference type="InterPro" id="IPR036388">
    <property type="entry name" value="WH-like_DNA-bd_sf"/>
</dbReference>
<dbReference type="Gene3D" id="3.40.50.2300">
    <property type="match status" value="1"/>
</dbReference>
<evidence type="ECO:0000256" key="9">
    <source>
        <dbReference type="PROSITE-ProRule" id="PRU01091"/>
    </source>
</evidence>
<dbReference type="InterPro" id="IPR011006">
    <property type="entry name" value="CheY-like_superfamily"/>
</dbReference>
<gene>
    <name evidence="12" type="ORF">HIJ39_01450</name>
</gene>
<evidence type="ECO:0000256" key="3">
    <source>
        <dbReference type="ARBA" id="ARBA00023012"/>
    </source>
</evidence>
<dbReference type="AlphaFoldDB" id="A0A7Y0L120"/>
<keyword evidence="13" id="KW-1185">Reference proteome</keyword>
<evidence type="ECO:0000313" key="12">
    <source>
        <dbReference type="EMBL" id="NMP21022.1"/>
    </source>
</evidence>
<name>A0A7Y0L120_9FIRM</name>
<keyword evidence="5 9" id="KW-0238">DNA-binding</keyword>
<dbReference type="GO" id="GO:0005829">
    <property type="term" value="C:cytosol"/>
    <property type="evidence" value="ECO:0007669"/>
    <property type="project" value="TreeGrafter"/>
</dbReference>
<dbReference type="FunFam" id="3.40.50.2300:FF:000001">
    <property type="entry name" value="DNA-binding response regulator PhoB"/>
    <property type="match status" value="1"/>
</dbReference>
<dbReference type="InterPro" id="IPR001789">
    <property type="entry name" value="Sig_transdc_resp-reg_receiver"/>
</dbReference>
<evidence type="ECO:0000259" key="11">
    <source>
        <dbReference type="PROSITE" id="PS51755"/>
    </source>
</evidence>
<evidence type="ECO:0000256" key="1">
    <source>
        <dbReference type="ARBA" id="ARBA00018672"/>
    </source>
</evidence>
<evidence type="ECO:0000256" key="5">
    <source>
        <dbReference type="ARBA" id="ARBA00023125"/>
    </source>
</evidence>